<dbReference type="AlphaFoldDB" id="A0A7J3M3N9"/>
<dbReference type="InterPro" id="IPR015421">
    <property type="entry name" value="PyrdxlP-dep_Trfase_major"/>
</dbReference>
<dbReference type="Gene3D" id="3.40.640.10">
    <property type="entry name" value="Type I PLP-dependent aspartate aminotransferase-like (Major domain)"/>
    <property type="match status" value="1"/>
</dbReference>
<dbReference type="Pfam" id="PF05889">
    <property type="entry name" value="SepSecS"/>
    <property type="match status" value="1"/>
</dbReference>
<dbReference type="InterPro" id="IPR015424">
    <property type="entry name" value="PyrdxlP-dep_Trfase"/>
</dbReference>
<keyword evidence="3 5" id="KW-0663">Pyridoxal phosphate</keyword>
<evidence type="ECO:0000256" key="5">
    <source>
        <dbReference type="HAMAP-Rule" id="MF_01675"/>
    </source>
</evidence>
<comment type="cofactor">
    <cofactor evidence="1 5">
        <name>pyridoxal 5'-phosphate</name>
        <dbReference type="ChEBI" id="CHEBI:597326"/>
    </cofactor>
</comment>
<evidence type="ECO:0000313" key="6">
    <source>
        <dbReference type="EMBL" id="HGT83328.1"/>
    </source>
</evidence>
<dbReference type="NCBIfam" id="TIGR02539">
    <property type="entry name" value="SepCysS"/>
    <property type="match status" value="1"/>
</dbReference>
<keyword evidence="4 5" id="KW-0648">Protein biosynthesis</keyword>
<feature type="modified residue" description="N6-(pyridoxal phosphate)lysine" evidence="5">
    <location>
        <position position="209"/>
    </location>
</feature>
<evidence type="ECO:0000256" key="2">
    <source>
        <dbReference type="ARBA" id="ARBA00022679"/>
    </source>
</evidence>
<feature type="binding site" evidence="5">
    <location>
        <begin position="206"/>
        <end position="208"/>
    </location>
    <ligand>
        <name>pyridoxal 5'-phosphate</name>
        <dbReference type="ChEBI" id="CHEBI:597326"/>
    </ligand>
</feature>
<evidence type="ECO:0000256" key="3">
    <source>
        <dbReference type="ARBA" id="ARBA00022898"/>
    </source>
</evidence>
<comment type="subunit">
    <text evidence="5">Homodimer. Interacts with SepRS.</text>
</comment>
<dbReference type="GO" id="GO:0006412">
    <property type="term" value="P:translation"/>
    <property type="evidence" value="ECO:0007669"/>
    <property type="project" value="UniProtKB-KW"/>
</dbReference>
<sequence length="371" mass="41811">MLERQTKDFINIDPLQTGGKLTEEAKRALMEWGDGYSVCDFCTAGRLELIKTPPIYDFVHRTLPEFIGCDVARVTTGAREAKFIVMHSLAKDDAWIVMDANAHYSSYVAAERAKLNIAEVPNTGYPEFKILPEKFAETIEETKKSGEIALALITYPDGNYGNLPDVKKIAKICKDYDVPLLVNAAYAIGRMPIKLKEIGADFIVGSGHKSMASSGPIGVLGMTSEWEDVVLRKSSKYKNKEIELLGCTARGASIITMIASFPAVRERVKRWNEEVEKARYFSAKMEEIGIIQLGEKPHNHDLMFFHAENLYELSKKSKEGRFFLYKELKKRRIHGIKPGLTRNFKLSTYGLSKEEIETVLRAFREILGVAE</sequence>
<reference evidence="6" key="1">
    <citation type="journal article" date="2020" name="mSystems">
        <title>Genome- and Community-Level Interaction Insights into Carbon Utilization and Element Cycling Functions of Hydrothermarchaeota in Hydrothermal Sediment.</title>
        <authorList>
            <person name="Zhou Z."/>
            <person name="Liu Y."/>
            <person name="Xu W."/>
            <person name="Pan J."/>
            <person name="Luo Z.H."/>
            <person name="Li M."/>
        </authorList>
    </citation>
    <scope>NUCLEOTIDE SEQUENCE [LARGE SCALE GENOMIC DNA]</scope>
    <source>
        <strain evidence="6">SpSt-587</strain>
    </source>
</reference>
<gene>
    <name evidence="6" type="primary">pscS</name>
    <name evidence="6" type="ORF">ENT52_06340</name>
</gene>
<evidence type="ECO:0000256" key="1">
    <source>
        <dbReference type="ARBA" id="ARBA00001933"/>
    </source>
</evidence>
<dbReference type="GO" id="GO:0043766">
    <property type="term" value="F:Sep-tRNA:Cys-tRNA synthase activity"/>
    <property type="evidence" value="ECO:0007669"/>
    <property type="project" value="UniProtKB-UniRule"/>
</dbReference>
<dbReference type="Gene3D" id="3.90.1150.10">
    <property type="entry name" value="Aspartate Aminotransferase, domain 1"/>
    <property type="match status" value="1"/>
</dbReference>
<keyword evidence="2 5" id="KW-0808">Transferase</keyword>
<name>A0A7J3M3N9_ARCFL</name>
<dbReference type="PANTHER" id="PTHR43092">
    <property type="entry name" value="L-CYSTEINE DESULFHYDRASE"/>
    <property type="match status" value="1"/>
</dbReference>
<protein>
    <recommendedName>
        <fullName evidence="5">O-phospho-L-seryl-tRNA:Cys-tRNA synthase</fullName>
        <ecNumber evidence="5">2.5.1.73</ecNumber>
    </recommendedName>
    <alternativeName>
        <fullName evidence="5">Sep-tRNA:Cys-tRNA synthase</fullName>
        <shortName evidence="5">SepCysS</shortName>
    </alternativeName>
</protein>
<comment type="catalytic activity">
    <reaction evidence="5">
        <text>O-phospho-L-seryl-tRNA(Cys) + hydrogen sulfide + H(+) = L-cysteinyl-tRNA(Cys) + phosphate</text>
        <dbReference type="Rhea" id="RHEA:25686"/>
        <dbReference type="Rhea" id="RHEA-COMP:9679"/>
        <dbReference type="Rhea" id="RHEA-COMP:9719"/>
        <dbReference type="ChEBI" id="CHEBI:15378"/>
        <dbReference type="ChEBI" id="CHEBI:29919"/>
        <dbReference type="ChEBI" id="CHEBI:43474"/>
        <dbReference type="ChEBI" id="CHEBI:78517"/>
        <dbReference type="ChEBI" id="CHEBI:78551"/>
        <dbReference type="EC" id="2.5.1.73"/>
    </reaction>
</comment>
<comment type="caution">
    <text evidence="6">The sequence shown here is derived from an EMBL/GenBank/DDBJ whole genome shotgun (WGS) entry which is preliminary data.</text>
</comment>
<dbReference type="EC" id="2.5.1.73" evidence="5"/>
<organism evidence="6">
    <name type="scientific">Archaeoglobus fulgidus</name>
    <dbReference type="NCBI Taxonomy" id="2234"/>
    <lineage>
        <taxon>Archaea</taxon>
        <taxon>Methanobacteriati</taxon>
        <taxon>Methanobacteriota</taxon>
        <taxon>Archaeoglobi</taxon>
        <taxon>Archaeoglobales</taxon>
        <taxon>Archaeoglobaceae</taxon>
        <taxon>Archaeoglobus</taxon>
    </lineage>
</organism>
<evidence type="ECO:0000256" key="4">
    <source>
        <dbReference type="ARBA" id="ARBA00022917"/>
    </source>
</evidence>
<accession>A0A7J3M3N9</accession>
<dbReference type="SUPFAM" id="SSF53383">
    <property type="entry name" value="PLP-dependent transferases"/>
    <property type="match status" value="1"/>
</dbReference>
<feature type="binding site" evidence="5">
    <location>
        <position position="183"/>
    </location>
    <ligand>
        <name>pyridoxal 5'-phosphate</name>
        <dbReference type="ChEBI" id="CHEBI:597326"/>
    </ligand>
</feature>
<dbReference type="InterPro" id="IPR013375">
    <property type="entry name" value="Sep_Cys-tRNA_synth_arc"/>
</dbReference>
<dbReference type="InterPro" id="IPR008829">
    <property type="entry name" value="SepSecS/SepCysS"/>
</dbReference>
<comment type="function">
    <text evidence="5">Converts O-phospho-L-seryl-tRNA(Cys) (Sep-tRNA(Cys)) to L-cysteinyl-tRNA(Cys) (Cys-tRNA(Cys)).</text>
</comment>
<proteinExistence type="inferred from homology"/>
<dbReference type="InterPro" id="IPR015422">
    <property type="entry name" value="PyrdxlP-dep_Trfase_small"/>
</dbReference>
<dbReference type="EMBL" id="DSYZ01000122">
    <property type="protein sequence ID" value="HGT83328.1"/>
    <property type="molecule type" value="Genomic_DNA"/>
</dbReference>
<feature type="binding site" evidence="5">
    <location>
        <begin position="78"/>
        <end position="79"/>
    </location>
    <ligand>
        <name>pyridoxal 5'-phosphate</name>
        <dbReference type="ChEBI" id="CHEBI:597326"/>
    </ligand>
</feature>
<dbReference type="NCBIfam" id="NF006810">
    <property type="entry name" value="PRK09331.1"/>
    <property type="match status" value="1"/>
</dbReference>
<comment type="similarity">
    <text evidence="5">Belongs to the SepCysS family.</text>
</comment>
<dbReference type="PANTHER" id="PTHR43092:SF2">
    <property type="entry name" value="HERCYNYLCYSTEINE SULFOXIDE LYASE"/>
    <property type="match status" value="1"/>
</dbReference>
<dbReference type="HAMAP" id="MF_01675">
    <property type="entry name" value="Sep_Cys_tRNA_synth"/>
    <property type="match status" value="1"/>
</dbReference>